<keyword evidence="10" id="KW-0067">ATP-binding</keyword>
<keyword evidence="9" id="KW-0418">Kinase</keyword>
<reference evidence="16" key="1">
    <citation type="submission" date="2023-07" db="EMBL/GenBank/DDBJ databases">
        <authorList>
            <consortium name="CYATHOMIX"/>
        </authorList>
    </citation>
    <scope>NUCLEOTIDE SEQUENCE</scope>
    <source>
        <strain evidence="16">N/A</strain>
    </source>
</reference>
<comment type="pathway">
    <text evidence="2">Cofactor metabolism; pyridoxal 5'-phosphate salvage; pyridoxine 5'-phosphate from pyridoxine: step 1/1.</text>
</comment>
<dbReference type="InterPro" id="IPR013749">
    <property type="entry name" value="PM/HMP-P_kinase-1"/>
</dbReference>
<dbReference type="GO" id="GO:0005524">
    <property type="term" value="F:ATP binding"/>
    <property type="evidence" value="ECO:0007669"/>
    <property type="project" value="UniProtKB-KW"/>
</dbReference>
<evidence type="ECO:0000256" key="12">
    <source>
        <dbReference type="ARBA" id="ARBA00047310"/>
    </source>
</evidence>
<keyword evidence="17" id="KW-1185">Reference proteome</keyword>
<evidence type="ECO:0000256" key="2">
    <source>
        <dbReference type="ARBA" id="ARBA00004835"/>
    </source>
</evidence>
<feature type="domain" description="Pyridoxamine kinase/Phosphomethylpyrimidine kinase" evidence="15">
    <location>
        <begin position="109"/>
        <end position="264"/>
    </location>
</feature>
<evidence type="ECO:0000256" key="6">
    <source>
        <dbReference type="ARBA" id="ARBA00018134"/>
    </source>
</evidence>
<dbReference type="InterPro" id="IPR004625">
    <property type="entry name" value="PyrdxlKinase"/>
</dbReference>
<comment type="catalytic activity">
    <reaction evidence="13">
        <text>pyridoxal + ATP = pyridoxal 5'-phosphate + ADP + H(+)</text>
        <dbReference type="Rhea" id="RHEA:10224"/>
        <dbReference type="ChEBI" id="CHEBI:15378"/>
        <dbReference type="ChEBI" id="CHEBI:17310"/>
        <dbReference type="ChEBI" id="CHEBI:30616"/>
        <dbReference type="ChEBI" id="CHEBI:456216"/>
        <dbReference type="ChEBI" id="CHEBI:597326"/>
        <dbReference type="EC" id="2.7.1.35"/>
    </reaction>
    <physiologicalReaction direction="left-to-right" evidence="13">
        <dbReference type="Rhea" id="RHEA:10225"/>
    </physiologicalReaction>
</comment>
<evidence type="ECO:0000256" key="9">
    <source>
        <dbReference type="ARBA" id="ARBA00022777"/>
    </source>
</evidence>
<evidence type="ECO:0000256" key="4">
    <source>
        <dbReference type="ARBA" id="ARBA00008805"/>
    </source>
</evidence>
<evidence type="ECO:0000256" key="1">
    <source>
        <dbReference type="ARBA" id="ARBA00004750"/>
    </source>
</evidence>
<organism evidence="16 17">
    <name type="scientific">Cylicocyclus nassatus</name>
    <name type="common">Nematode worm</name>
    <dbReference type="NCBI Taxonomy" id="53992"/>
    <lineage>
        <taxon>Eukaryota</taxon>
        <taxon>Metazoa</taxon>
        <taxon>Ecdysozoa</taxon>
        <taxon>Nematoda</taxon>
        <taxon>Chromadorea</taxon>
        <taxon>Rhabditida</taxon>
        <taxon>Rhabditina</taxon>
        <taxon>Rhabditomorpha</taxon>
        <taxon>Strongyloidea</taxon>
        <taxon>Strongylidae</taxon>
        <taxon>Cylicocyclus</taxon>
    </lineage>
</organism>
<keyword evidence="8" id="KW-0547">Nucleotide-binding</keyword>
<comment type="pathway">
    <text evidence="1">Cofactor metabolism; pyridoxal 5'-phosphate salvage; pyridoxamine 5'-phosphate from pyridoxamine: step 1/1.</text>
</comment>
<accession>A0AA36M126</accession>
<evidence type="ECO:0000313" key="16">
    <source>
        <dbReference type="EMBL" id="CAJ0595010.1"/>
    </source>
</evidence>
<gene>
    <name evidence="16" type="ORF">CYNAS_LOCUS6993</name>
</gene>
<dbReference type="Proteomes" id="UP001176961">
    <property type="component" value="Unassembled WGS sequence"/>
</dbReference>
<evidence type="ECO:0000259" key="15">
    <source>
        <dbReference type="Pfam" id="PF08543"/>
    </source>
</evidence>
<evidence type="ECO:0000256" key="11">
    <source>
        <dbReference type="ARBA" id="ARBA00032808"/>
    </source>
</evidence>
<dbReference type="Gene3D" id="3.40.1190.20">
    <property type="match status" value="1"/>
</dbReference>
<comment type="pathway">
    <text evidence="3">Cofactor metabolism; pyridoxal 5'-phosphate salvage; pyridoxal 5'-phosphate from pyridoxal: step 1/1.</text>
</comment>
<dbReference type="GO" id="GO:0005829">
    <property type="term" value="C:cytosol"/>
    <property type="evidence" value="ECO:0007669"/>
    <property type="project" value="TreeGrafter"/>
</dbReference>
<dbReference type="AlphaFoldDB" id="A0AA36M126"/>
<dbReference type="GO" id="GO:0009443">
    <property type="term" value="P:pyridoxal 5'-phosphate salvage"/>
    <property type="evidence" value="ECO:0007669"/>
    <property type="project" value="InterPro"/>
</dbReference>
<evidence type="ECO:0000256" key="5">
    <source>
        <dbReference type="ARBA" id="ARBA00012104"/>
    </source>
</evidence>
<dbReference type="CDD" id="cd01173">
    <property type="entry name" value="pyridoxal_pyridoxamine_kinase"/>
    <property type="match status" value="1"/>
</dbReference>
<dbReference type="InterPro" id="IPR029056">
    <property type="entry name" value="Ribokinase-like"/>
</dbReference>
<evidence type="ECO:0000256" key="14">
    <source>
        <dbReference type="ARBA" id="ARBA00048524"/>
    </source>
</evidence>
<evidence type="ECO:0000256" key="3">
    <source>
        <dbReference type="ARBA" id="ARBA00005210"/>
    </source>
</evidence>
<evidence type="ECO:0000256" key="7">
    <source>
        <dbReference type="ARBA" id="ARBA00022679"/>
    </source>
</evidence>
<comment type="catalytic activity">
    <reaction evidence="14">
        <text>pyridoxine + ATP = pyridoxine 5'-phosphate + ADP + H(+)</text>
        <dbReference type="Rhea" id="RHEA:25108"/>
        <dbReference type="ChEBI" id="CHEBI:15378"/>
        <dbReference type="ChEBI" id="CHEBI:16709"/>
        <dbReference type="ChEBI" id="CHEBI:30616"/>
        <dbReference type="ChEBI" id="CHEBI:58589"/>
        <dbReference type="ChEBI" id="CHEBI:456216"/>
        <dbReference type="EC" id="2.7.1.35"/>
    </reaction>
    <physiologicalReaction direction="left-to-right" evidence="14">
        <dbReference type="Rhea" id="RHEA:25109"/>
    </physiologicalReaction>
</comment>
<keyword evidence="7" id="KW-0808">Transferase</keyword>
<dbReference type="NCBIfam" id="TIGR00687">
    <property type="entry name" value="pyridox_kin"/>
    <property type="match status" value="1"/>
</dbReference>
<evidence type="ECO:0000256" key="13">
    <source>
        <dbReference type="ARBA" id="ARBA00047377"/>
    </source>
</evidence>
<dbReference type="Pfam" id="PF08543">
    <property type="entry name" value="Phos_pyr_kin"/>
    <property type="match status" value="1"/>
</dbReference>
<dbReference type="GO" id="GO:0008478">
    <property type="term" value="F:pyridoxal kinase activity"/>
    <property type="evidence" value="ECO:0007669"/>
    <property type="project" value="UniProtKB-EC"/>
</dbReference>
<dbReference type="PANTHER" id="PTHR10534">
    <property type="entry name" value="PYRIDOXAL KINASE"/>
    <property type="match status" value="1"/>
</dbReference>
<evidence type="ECO:0000256" key="10">
    <source>
        <dbReference type="ARBA" id="ARBA00022840"/>
    </source>
</evidence>
<dbReference type="PANTHER" id="PTHR10534:SF2">
    <property type="entry name" value="PYRIDOXAL KINASE"/>
    <property type="match status" value="1"/>
</dbReference>
<dbReference type="SUPFAM" id="SSF53613">
    <property type="entry name" value="Ribokinase-like"/>
    <property type="match status" value="1"/>
</dbReference>
<comment type="catalytic activity">
    <reaction evidence="12">
        <text>pyridoxamine + ATP = pyridoxamine 5'-phosphate + ADP + H(+)</text>
        <dbReference type="Rhea" id="RHEA:25104"/>
        <dbReference type="ChEBI" id="CHEBI:15378"/>
        <dbReference type="ChEBI" id="CHEBI:30616"/>
        <dbReference type="ChEBI" id="CHEBI:57761"/>
        <dbReference type="ChEBI" id="CHEBI:58451"/>
        <dbReference type="ChEBI" id="CHEBI:456216"/>
        <dbReference type="EC" id="2.7.1.35"/>
    </reaction>
    <physiologicalReaction direction="left-to-right" evidence="12">
        <dbReference type="Rhea" id="RHEA:25105"/>
    </physiologicalReaction>
</comment>
<dbReference type="EMBL" id="CATQJL010000112">
    <property type="protein sequence ID" value="CAJ0595010.1"/>
    <property type="molecule type" value="Genomic_DNA"/>
</dbReference>
<sequence length="315" mass="35542">MSLLEEALCREREKRVLSIQSHVVHGYAGNKASVFPLQLHGFEVDPVNSVQFSNHKGNIEFLNLPKRYEHVKGQKLTEVELTELFEGLKLNDLDEYTHILTDPSFLRKIADIVEELKRKDPNTLFVCDPVLGDNGRYYVPTSLLPVYRDVVVPLANVLTPNAFELGELVGFVISNEDDCIRGMDVIHDMGVETVVVTSGVEESQTPETLCCYASHKNVDGSTRRYRFRFPRILGQFVGTGDVFDSLLIAWLDNTNNDVRDAVGHVLGSMQGLLKKTSQYAQAQVDKNSRKTCELRLVESRFELLVPEKVFEGEVL</sequence>
<name>A0AA36M126_CYLNA</name>
<comment type="similarity">
    <text evidence="4">Belongs to the pyridoxine kinase family.</text>
</comment>
<protein>
    <recommendedName>
        <fullName evidence="6">Pyridoxal kinase</fullName>
        <ecNumber evidence="5">2.7.1.35</ecNumber>
    </recommendedName>
    <alternativeName>
        <fullName evidence="11">Pyridoxine kinase</fullName>
    </alternativeName>
</protein>
<comment type="caution">
    <text evidence="16">The sequence shown here is derived from an EMBL/GenBank/DDBJ whole genome shotgun (WGS) entry which is preliminary data.</text>
</comment>
<proteinExistence type="inferred from homology"/>
<evidence type="ECO:0000256" key="8">
    <source>
        <dbReference type="ARBA" id="ARBA00022741"/>
    </source>
</evidence>
<dbReference type="EC" id="2.7.1.35" evidence="5"/>
<evidence type="ECO:0000313" key="17">
    <source>
        <dbReference type="Proteomes" id="UP001176961"/>
    </source>
</evidence>